<comment type="caution">
    <text evidence="1">The sequence shown here is derived from an EMBL/GenBank/DDBJ whole genome shotgun (WGS) entry which is preliminary data.</text>
</comment>
<dbReference type="GO" id="GO:0003743">
    <property type="term" value="F:translation initiation factor activity"/>
    <property type="evidence" value="ECO:0007669"/>
    <property type="project" value="UniProtKB-KW"/>
</dbReference>
<dbReference type="OrthoDB" id="1871252at2"/>
<evidence type="ECO:0000313" key="1">
    <source>
        <dbReference type="EMBL" id="KAA8787746.1"/>
    </source>
</evidence>
<keyword evidence="1" id="KW-0396">Initiation factor</keyword>
<name>A0A5M9X1H8_PAEAM</name>
<reference evidence="1 2" key="1">
    <citation type="journal article" date="2019" name="J. Ind. Microbiol. Biotechnol.">
        <title>Paenibacillus amylolyticus 27C64 has a diverse set of carbohydrate-active enzymes and complete pectin deconstruction system.</title>
        <authorList>
            <person name="Keggi C."/>
            <person name="Doran-Peterson J."/>
        </authorList>
    </citation>
    <scope>NUCLEOTIDE SEQUENCE [LARGE SCALE GENOMIC DNA]</scope>
    <source>
        <strain evidence="1 2">27C64</strain>
    </source>
</reference>
<organism evidence="1 2">
    <name type="scientific">Paenibacillus amylolyticus</name>
    <dbReference type="NCBI Taxonomy" id="1451"/>
    <lineage>
        <taxon>Bacteria</taxon>
        <taxon>Bacillati</taxon>
        <taxon>Bacillota</taxon>
        <taxon>Bacilli</taxon>
        <taxon>Bacillales</taxon>
        <taxon>Paenibacillaceae</taxon>
        <taxon>Paenibacillus</taxon>
    </lineage>
</organism>
<proteinExistence type="predicted"/>
<dbReference type="Proteomes" id="UP000323664">
    <property type="component" value="Unassembled WGS sequence"/>
</dbReference>
<keyword evidence="1" id="KW-0648">Protein biosynthesis</keyword>
<sequence>MQHTLKRELHKYAARYAVEQEHQGSQGDGRSSIHYPALFLFVGDLVKPAVSAVHDINQLKWDNEEGVVYVHLGTDDASNEADAANASSASNALNPVDAVNATNSFHNQEKAGSGYGAASSHEDVQVTYHRLPFSTLQSQRRSSKTLRKDVHRSFHESAAALFGLNRMMRRVSNRIADYGRLYSSFDRIYVTVITRADDPLNVLLPEITKLAETILAQSFKSVQTDLHVLFSEMERVDSFGYASAAGLAFLRELDYMQSLDYKFSGKLLVTEDGISIPVNHPAAPLFDLVYVLSDKNERGTGVPGGWIENAEIICRICLLKNRKQEENDEERAAIARTGANTYNNTSFKNNIRTTSDQHGYASAGFAEIRRPNKPIALTVLYHLYRYLLSRIQQEPDWSIKDKMDFFGLNASSVERKVEGLLPSEDLVSGMSGIMTHNRSFAELKPLSLREAERALYGEGAEAYFRENVVRPVQERVRDRSSAGALRRQAEQSHTEYPEVGYFQWAAWSDGEPGSVREALLALIRDKAMQLESARALLEQRQQERVEDQPIKRALFRDKQNVRNLIDCLVERVYEPKVDLLRLENELHLLRIYDTEMEELHRYSRQVTTSLEALERTLREVAEESIANADEYIGQNVMEYYGRVTEELVTDLEARRGREVWFEDRYMGDMNELATEGSDRLLSRLMEVCRDLLLSAEPLRLSFEEELLQRANVTITYRDRDVLTRDDLFRRLYRTLEEQAVVRIRVFDYTQEHRYEEKYFFGDHHSAFMDYAAHAEETSRIYKLGVVYEERSSGVEKLNLMGGFHLEDLMVYRNGKVYYDSYTENGYELHPADLEEKLSPLR</sequence>
<accession>A0A5M9X1H8</accession>
<evidence type="ECO:0000313" key="2">
    <source>
        <dbReference type="Proteomes" id="UP000323664"/>
    </source>
</evidence>
<protein>
    <submittedName>
        <fullName evidence="1">Transcription initiation factor TFIID</fullName>
    </submittedName>
</protein>
<gene>
    <name evidence="1" type="ORF">EC604_28345</name>
</gene>
<dbReference type="EMBL" id="RIAS01000029">
    <property type="protein sequence ID" value="KAA8787746.1"/>
    <property type="molecule type" value="Genomic_DNA"/>
</dbReference>
<dbReference type="AlphaFoldDB" id="A0A5M9X1H8"/>